<dbReference type="SUPFAM" id="SSF54427">
    <property type="entry name" value="NTF2-like"/>
    <property type="match status" value="1"/>
</dbReference>
<dbReference type="RefSeq" id="WP_048889821.1">
    <property type="nucleotide sequence ID" value="NZ_AP024237.1"/>
</dbReference>
<accession>A0A2G8B4R5</accession>
<keyword evidence="3" id="KW-1185">Reference proteome</keyword>
<reference evidence="2 3" key="1">
    <citation type="submission" date="2020-12" db="EMBL/GenBank/DDBJ databases">
        <title>Complete genome sequence of Mycobacterium heckeshornense JCM 15655T, closely related to a pathogenic non-tuberculous mycobacterial species Mycobacterium xenopi.</title>
        <authorList>
            <person name="Yoshida M."/>
            <person name="Fukano H."/>
            <person name="Asakura T."/>
            <person name="Suzuki M."/>
            <person name="Hoshino Y."/>
        </authorList>
    </citation>
    <scope>NUCLEOTIDE SEQUENCE [LARGE SCALE GENOMIC DNA]</scope>
    <source>
        <strain evidence="2 3">JCM 15655</strain>
    </source>
</reference>
<dbReference type="Pfam" id="PF12680">
    <property type="entry name" value="SnoaL_2"/>
    <property type="match status" value="1"/>
</dbReference>
<dbReference type="AlphaFoldDB" id="A0A2G8B4R5"/>
<dbReference type="Gene3D" id="3.10.450.50">
    <property type="match status" value="1"/>
</dbReference>
<dbReference type="InterPro" id="IPR032710">
    <property type="entry name" value="NTF2-like_dom_sf"/>
</dbReference>
<name>A0A2G8B4R5_9MYCO</name>
<protein>
    <recommendedName>
        <fullName evidence="1">SnoaL-like domain-containing protein</fullName>
    </recommendedName>
</protein>
<evidence type="ECO:0000313" key="3">
    <source>
        <dbReference type="Proteomes" id="UP000595446"/>
    </source>
</evidence>
<proteinExistence type="predicted"/>
<feature type="domain" description="SnoaL-like" evidence="1">
    <location>
        <begin position="22"/>
        <end position="115"/>
    </location>
</feature>
<dbReference type="Proteomes" id="UP000595446">
    <property type="component" value="Chromosome"/>
</dbReference>
<dbReference type="InterPro" id="IPR037401">
    <property type="entry name" value="SnoaL-like"/>
</dbReference>
<dbReference type="EMBL" id="AP024237">
    <property type="protein sequence ID" value="BCO34294.1"/>
    <property type="molecule type" value="Genomic_DNA"/>
</dbReference>
<organism evidence="2 3">
    <name type="scientific">Mycobacterium heckeshornense</name>
    <dbReference type="NCBI Taxonomy" id="110505"/>
    <lineage>
        <taxon>Bacteria</taxon>
        <taxon>Bacillati</taxon>
        <taxon>Actinomycetota</taxon>
        <taxon>Actinomycetes</taxon>
        <taxon>Mycobacteriales</taxon>
        <taxon>Mycobacteriaceae</taxon>
        <taxon>Mycobacterium</taxon>
    </lineage>
</organism>
<sequence length="193" mass="22399">MADRAEVEREFRHYYMTGPVMEDWVGWANLFTDDAEYFDHYYGTFTGPEEIARYLEGTMGASPMVYTVLKWYVIDGNRVVYECLNRADNPEPGAPPIDFPSFQIVDYAGGGKWSREEDIWVMGEMKAFAQRYRAAEQAFPQTLEDKLSRNDWGAWVEWARPRPGHQVRPSWYAKPGFTPFRGLGDIDFGVRSH</sequence>
<evidence type="ECO:0000259" key="1">
    <source>
        <dbReference type="Pfam" id="PF12680"/>
    </source>
</evidence>
<dbReference type="OrthoDB" id="4713913at2"/>
<gene>
    <name evidence="2" type="ORF">MHEC_07270</name>
</gene>
<evidence type="ECO:0000313" key="2">
    <source>
        <dbReference type="EMBL" id="BCO34294.1"/>
    </source>
</evidence>